<protein>
    <submittedName>
        <fullName evidence="2">Uncharacterized protein</fullName>
    </submittedName>
</protein>
<feature type="region of interest" description="Disordered" evidence="1">
    <location>
        <begin position="169"/>
        <end position="193"/>
    </location>
</feature>
<dbReference type="EMBL" id="UZAE01001001">
    <property type="protein sequence ID" value="VDN98022.1"/>
    <property type="molecule type" value="Genomic_DNA"/>
</dbReference>
<organism evidence="2 3">
    <name type="scientific">Rodentolepis nana</name>
    <name type="common">Dwarf tapeworm</name>
    <name type="synonym">Hymenolepis nana</name>
    <dbReference type="NCBI Taxonomy" id="102285"/>
    <lineage>
        <taxon>Eukaryota</taxon>
        <taxon>Metazoa</taxon>
        <taxon>Spiralia</taxon>
        <taxon>Lophotrochozoa</taxon>
        <taxon>Platyhelminthes</taxon>
        <taxon>Cestoda</taxon>
        <taxon>Eucestoda</taxon>
        <taxon>Cyclophyllidea</taxon>
        <taxon>Hymenolepididae</taxon>
        <taxon>Rodentolepis</taxon>
    </lineage>
</organism>
<dbReference type="Proteomes" id="UP000278807">
    <property type="component" value="Unassembled WGS sequence"/>
</dbReference>
<keyword evidence="3" id="KW-1185">Reference proteome</keyword>
<sequence>MESVLRNSTCGVTNEKVDRYWMRSKYNNLRWFLLSSEAAADARGLQRTVPQYPNTGSPWHPGCIERCFCPDLAKRDNESLLRLCKYTNARGMNPMGDGKYPHIKKVTRNENHYSNLRYSSSEGSMESNLGGDVVCVSRSPKGGRASPTHGINRSLRIGKLGACERNPNNYQIPRNLMKNHRNGSLSPKRYSASDEIGWQSPPHPLMRPTVQVSHKKFHSCQRYYGRNSLLMIPKLFTF</sequence>
<evidence type="ECO:0000313" key="3">
    <source>
        <dbReference type="Proteomes" id="UP000278807"/>
    </source>
</evidence>
<proteinExistence type="predicted"/>
<dbReference type="AlphaFoldDB" id="A0A3P7STQ1"/>
<name>A0A3P7STQ1_RODNA</name>
<gene>
    <name evidence="2" type="ORF">HNAJ_LOCUS2163</name>
</gene>
<accession>A0A3P7STQ1</accession>
<dbReference type="OrthoDB" id="10624146at2759"/>
<reference evidence="2 3" key="1">
    <citation type="submission" date="2018-11" db="EMBL/GenBank/DDBJ databases">
        <authorList>
            <consortium name="Pathogen Informatics"/>
        </authorList>
    </citation>
    <scope>NUCLEOTIDE SEQUENCE [LARGE SCALE GENOMIC DNA]</scope>
</reference>
<evidence type="ECO:0000313" key="2">
    <source>
        <dbReference type="EMBL" id="VDN98022.1"/>
    </source>
</evidence>
<evidence type="ECO:0000256" key="1">
    <source>
        <dbReference type="SAM" id="MobiDB-lite"/>
    </source>
</evidence>